<protein>
    <submittedName>
        <fullName evidence="2">Uncharacterized protein</fullName>
    </submittedName>
</protein>
<keyword evidence="1" id="KW-0812">Transmembrane</keyword>
<keyword evidence="3" id="KW-1185">Reference proteome</keyword>
<dbReference type="Proteomes" id="UP000193560">
    <property type="component" value="Unassembled WGS sequence"/>
</dbReference>
<comment type="caution">
    <text evidence="2">The sequence shown here is derived from an EMBL/GenBank/DDBJ whole genome shotgun (WGS) entry which is preliminary data.</text>
</comment>
<dbReference type="AlphaFoldDB" id="A0A1X2IT78"/>
<name>A0A1X2IT78_9FUNG</name>
<keyword evidence="1" id="KW-1133">Transmembrane helix</keyword>
<gene>
    <name evidence="2" type="ORF">BCR42DRAFT_408161</name>
</gene>
<keyword evidence="1" id="KW-0472">Membrane</keyword>
<feature type="transmembrane region" description="Helical" evidence="1">
    <location>
        <begin position="50"/>
        <end position="67"/>
    </location>
</feature>
<proteinExistence type="predicted"/>
<evidence type="ECO:0000313" key="2">
    <source>
        <dbReference type="EMBL" id="ORZ21704.1"/>
    </source>
</evidence>
<evidence type="ECO:0000313" key="3">
    <source>
        <dbReference type="Proteomes" id="UP000193560"/>
    </source>
</evidence>
<reference evidence="2 3" key="1">
    <citation type="submission" date="2016-07" db="EMBL/GenBank/DDBJ databases">
        <title>Pervasive Adenine N6-methylation of Active Genes in Fungi.</title>
        <authorList>
            <consortium name="DOE Joint Genome Institute"/>
            <person name="Mondo S.J."/>
            <person name="Dannebaum R.O."/>
            <person name="Kuo R.C."/>
            <person name="Labutti K."/>
            <person name="Haridas S."/>
            <person name="Kuo A."/>
            <person name="Salamov A."/>
            <person name="Ahrendt S.R."/>
            <person name="Lipzen A."/>
            <person name="Sullivan W."/>
            <person name="Andreopoulos W.B."/>
            <person name="Clum A."/>
            <person name="Lindquist E."/>
            <person name="Daum C."/>
            <person name="Ramamoorthy G.K."/>
            <person name="Gryganskyi A."/>
            <person name="Culley D."/>
            <person name="Magnuson J.K."/>
            <person name="James T.Y."/>
            <person name="O'Malley M.A."/>
            <person name="Stajich J.E."/>
            <person name="Spatafora J.W."/>
            <person name="Visel A."/>
            <person name="Grigoriev I.V."/>
        </authorList>
    </citation>
    <scope>NUCLEOTIDE SEQUENCE [LARGE SCALE GENOMIC DNA]</scope>
    <source>
        <strain evidence="2 3">NRRL 1336</strain>
    </source>
</reference>
<sequence>MGMSKSGVCVVCVRACVFMCWKKGECLCEEKATTEYFVLCLLCISKMSQDYYSVVMVGLVVMLIILGRD</sequence>
<evidence type="ECO:0000256" key="1">
    <source>
        <dbReference type="SAM" id="Phobius"/>
    </source>
</evidence>
<organism evidence="2 3">
    <name type="scientific">Absidia repens</name>
    <dbReference type="NCBI Taxonomy" id="90262"/>
    <lineage>
        <taxon>Eukaryota</taxon>
        <taxon>Fungi</taxon>
        <taxon>Fungi incertae sedis</taxon>
        <taxon>Mucoromycota</taxon>
        <taxon>Mucoromycotina</taxon>
        <taxon>Mucoromycetes</taxon>
        <taxon>Mucorales</taxon>
        <taxon>Cunninghamellaceae</taxon>
        <taxon>Absidia</taxon>
    </lineage>
</organism>
<dbReference type="EMBL" id="MCGE01000005">
    <property type="protein sequence ID" value="ORZ21704.1"/>
    <property type="molecule type" value="Genomic_DNA"/>
</dbReference>
<accession>A0A1X2IT78</accession>